<dbReference type="AlphaFoldDB" id="A0A1X7IVN1"/>
<dbReference type="Proteomes" id="UP000193309">
    <property type="component" value="Unassembled WGS sequence"/>
</dbReference>
<dbReference type="EMBL" id="FXAR01000002">
    <property type="protein sequence ID" value="SMG18900.1"/>
    <property type="molecule type" value="Genomic_DNA"/>
</dbReference>
<sequence>MITAHNLSAGYRRNSEVLQGMSFTLEPGLIHGLIGRNGSGKTTLLRVLAGQLAADGEVEVFGEPPFDRASVMDRLVLAGIDAPLPDRWSVSTLLDVAAARWSTWNPARAAELVSRFDLSPDTRYSELSRGQKSAASIVLAVASGCELLLLDEPYLGLDVAKREQFYRTLREEAGRTIVLSTHHLHEAEKLLDTVLYIDDGRVILHGAIDEVSARFVQLSGASDDVDRVLNRLGSLRELRRTDLSLGRRSVVDLGDGAADIDAVAHAAAQVGPVKVTELTLENAVLAMTTTGDPR</sequence>
<evidence type="ECO:0000256" key="1">
    <source>
        <dbReference type="ARBA" id="ARBA00022741"/>
    </source>
</evidence>
<organism evidence="4 5">
    <name type="scientific">Corynebacterium pollutisoli</name>
    <dbReference type="NCBI Taxonomy" id="1610489"/>
    <lineage>
        <taxon>Bacteria</taxon>
        <taxon>Bacillati</taxon>
        <taxon>Actinomycetota</taxon>
        <taxon>Actinomycetes</taxon>
        <taxon>Mycobacteriales</taxon>
        <taxon>Corynebacteriaceae</taxon>
        <taxon>Corynebacterium</taxon>
    </lineage>
</organism>
<protein>
    <submittedName>
        <fullName evidence="4">ABC-2 type transport system ATP-binding protein</fullName>
    </submittedName>
</protein>
<dbReference type="GO" id="GO:0016887">
    <property type="term" value="F:ATP hydrolysis activity"/>
    <property type="evidence" value="ECO:0007669"/>
    <property type="project" value="InterPro"/>
</dbReference>
<dbReference type="PROSITE" id="PS50893">
    <property type="entry name" value="ABC_TRANSPORTER_2"/>
    <property type="match status" value="1"/>
</dbReference>
<dbReference type="Pfam" id="PF00005">
    <property type="entry name" value="ABC_tran"/>
    <property type="match status" value="1"/>
</dbReference>
<dbReference type="SUPFAM" id="SSF52540">
    <property type="entry name" value="P-loop containing nucleoside triphosphate hydrolases"/>
    <property type="match status" value="1"/>
</dbReference>
<dbReference type="GO" id="GO:0005524">
    <property type="term" value="F:ATP binding"/>
    <property type="evidence" value="ECO:0007669"/>
    <property type="project" value="UniProtKB-KW"/>
</dbReference>
<evidence type="ECO:0000313" key="4">
    <source>
        <dbReference type="EMBL" id="SMG18900.1"/>
    </source>
</evidence>
<dbReference type="OrthoDB" id="9804819at2"/>
<accession>A0A1X7IVN1</accession>
<feature type="domain" description="ABC transporter" evidence="3">
    <location>
        <begin position="2"/>
        <end position="224"/>
    </location>
</feature>
<evidence type="ECO:0000259" key="3">
    <source>
        <dbReference type="PROSITE" id="PS50893"/>
    </source>
</evidence>
<dbReference type="InterPro" id="IPR027417">
    <property type="entry name" value="P-loop_NTPase"/>
</dbReference>
<keyword evidence="2 4" id="KW-0067">ATP-binding</keyword>
<reference evidence="5" key="1">
    <citation type="submission" date="2017-04" db="EMBL/GenBank/DDBJ databases">
        <authorList>
            <person name="Varghese N."/>
            <person name="Submissions S."/>
        </authorList>
    </citation>
    <scope>NUCLEOTIDE SEQUENCE [LARGE SCALE GENOMIC DNA]</scope>
    <source>
        <strain evidence="5">VDS</strain>
    </source>
</reference>
<dbReference type="RefSeq" id="WP_085549138.1">
    <property type="nucleotide sequence ID" value="NZ_FXAR01000002.1"/>
</dbReference>
<dbReference type="InterPro" id="IPR003593">
    <property type="entry name" value="AAA+_ATPase"/>
</dbReference>
<dbReference type="SMART" id="SM00382">
    <property type="entry name" value="AAA"/>
    <property type="match status" value="1"/>
</dbReference>
<name>A0A1X7IVN1_9CORY</name>
<keyword evidence="1" id="KW-0547">Nucleotide-binding</keyword>
<evidence type="ECO:0000256" key="2">
    <source>
        <dbReference type="ARBA" id="ARBA00022840"/>
    </source>
</evidence>
<dbReference type="CDD" id="cd03230">
    <property type="entry name" value="ABC_DR_subfamily_A"/>
    <property type="match status" value="1"/>
</dbReference>
<gene>
    <name evidence="4" type="ORF">SAMN06295981_1012</name>
</gene>
<dbReference type="STRING" id="1610489.SAMN06295981_1012"/>
<dbReference type="Gene3D" id="3.40.50.300">
    <property type="entry name" value="P-loop containing nucleotide triphosphate hydrolases"/>
    <property type="match status" value="1"/>
</dbReference>
<keyword evidence="5" id="KW-1185">Reference proteome</keyword>
<evidence type="ECO:0000313" key="5">
    <source>
        <dbReference type="Proteomes" id="UP000193309"/>
    </source>
</evidence>
<proteinExistence type="predicted"/>
<dbReference type="PANTHER" id="PTHR43158">
    <property type="entry name" value="SKFA PEPTIDE EXPORT ATP-BINDING PROTEIN SKFE"/>
    <property type="match status" value="1"/>
</dbReference>
<dbReference type="PANTHER" id="PTHR43158:SF2">
    <property type="entry name" value="SKFA PEPTIDE EXPORT ATP-BINDING PROTEIN SKFE"/>
    <property type="match status" value="1"/>
</dbReference>
<dbReference type="InterPro" id="IPR003439">
    <property type="entry name" value="ABC_transporter-like_ATP-bd"/>
</dbReference>